<proteinExistence type="predicted"/>
<protein>
    <submittedName>
        <fullName evidence="2">Thiolase family protein</fullName>
    </submittedName>
</protein>
<dbReference type="Pfam" id="PF22691">
    <property type="entry name" value="Thiolase_C_1"/>
    <property type="match status" value="1"/>
</dbReference>
<sequence>MTSPPQLAVAGIGTTGYRREQDGVQGALAARAVRAALADAGLGPGDVDGLVTEGAVMPRHLPADLLAAACGIEPRWSVQWLVAAAGTVAAPALAAQAIAAGEASTVVVVQAMGRASATASDDPYRYHAEDPVKAAYEMPMGWYGQAAYFAAMAQRYAHELGPVEDGLAAIALQARAHAALTPGAQRPDALDRAGYDAARTVAEPLRVPDCALISEGATAYVLTTLERARDLRQPPVAVAGVGVSPATATQSTWFTQRADLLSTGAAASSRAAFRQAGITAADADVVELYDCFSITPLLQLEEMGFCARGEAPAAVADGRFGRDGGQPLNTHGGLLAYGFCLGIGHVTEAVAQLRGERGAGQVPGARTAVVGGLGVPYHATLVLTGGA</sequence>
<dbReference type="EMBL" id="BAAAOR010000007">
    <property type="protein sequence ID" value="GAA1505723.1"/>
    <property type="molecule type" value="Genomic_DNA"/>
</dbReference>
<evidence type="ECO:0000259" key="1">
    <source>
        <dbReference type="Pfam" id="PF22691"/>
    </source>
</evidence>
<dbReference type="RefSeq" id="WP_344111104.1">
    <property type="nucleotide sequence ID" value="NZ_BAAAOR010000007.1"/>
</dbReference>
<keyword evidence="3" id="KW-1185">Reference proteome</keyword>
<dbReference type="InterPro" id="IPR016039">
    <property type="entry name" value="Thiolase-like"/>
</dbReference>
<dbReference type="CDD" id="cd00829">
    <property type="entry name" value="SCP-x_thiolase"/>
    <property type="match status" value="1"/>
</dbReference>
<dbReference type="SUPFAM" id="SSF53901">
    <property type="entry name" value="Thiolase-like"/>
    <property type="match status" value="2"/>
</dbReference>
<organism evidence="2 3">
    <name type="scientific">Nocardioides humi</name>
    <dbReference type="NCBI Taxonomy" id="449461"/>
    <lineage>
        <taxon>Bacteria</taxon>
        <taxon>Bacillati</taxon>
        <taxon>Actinomycetota</taxon>
        <taxon>Actinomycetes</taxon>
        <taxon>Propionibacteriales</taxon>
        <taxon>Nocardioidaceae</taxon>
        <taxon>Nocardioides</taxon>
    </lineage>
</organism>
<dbReference type="PANTHER" id="PTHR42870">
    <property type="entry name" value="ACETYL-COA C-ACETYLTRANSFERASE"/>
    <property type="match status" value="1"/>
</dbReference>
<evidence type="ECO:0000313" key="3">
    <source>
        <dbReference type="Proteomes" id="UP001500842"/>
    </source>
</evidence>
<dbReference type="Gene3D" id="3.40.47.10">
    <property type="match status" value="1"/>
</dbReference>
<dbReference type="InterPro" id="IPR002155">
    <property type="entry name" value="Thiolase"/>
</dbReference>
<dbReference type="Proteomes" id="UP001500842">
    <property type="component" value="Unassembled WGS sequence"/>
</dbReference>
<accession>A0ABN1ZVY6</accession>
<gene>
    <name evidence="2" type="ORF">GCM10009788_06700</name>
</gene>
<name>A0ABN1ZVY6_9ACTN</name>
<reference evidence="2 3" key="1">
    <citation type="journal article" date="2019" name="Int. J. Syst. Evol. Microbiol.">
        <title>The Global Catalogue of Microorganisms (GCM) 10K type strain sequencing project: providing services to taxonomists for standard genome sequencing and annotation.</title>
        <authorList>
            <consortium name="The Broad Institute Genomics Platform"/>
            <consortium name="The Broad Institute Genome Sequencing Center for Infectious Disease"/>
            <person name="Wu L."/>
            <person name="Ma J."/>
        </authorList>
    </citation>
    <scope>NUCLEOTIDE SEQUENCE [LARGE SCALE GENOMIC DNA]</scope>
    <source>
        <strain evidence="2 3">JCM 14942</strain>
    </source>
</reference>
<feature type="domain" description="Thiolase C-terminal" evidence="1">
    <location>
        <begin position="247"/>
        <end position="380"/>
    </location>
</feature>
<evidence type="ECO:0000313" key="2">
    <source>
        <dbReference type="EMBL" id="GAA1505723.1"/>
    </source>
</evidence>
<dbReference type="PANTHER" id="PTHR42870:SF1">
    <property type="entry name" value="NON-SPECIFIC LIPID-TRANSFER PROTEIN-LIKE 2"/>
    <property type="match status" value="1"/>
</dbReference>
<comment type="caution">
    <text evidence="2">The sequence shown here is derived from an EMBL/GenBank/DDBJ whole genome shotgun (WGS) entry which is preliminary data.</text>
</comment>
<dbReference type="InterPro" id="IPR055140">
    <property type="entry name" value="Thiolase_C_2"/>
</dbReference>
<dbReference type="PIRSF" id="PIRSF000429">
    <property type="entry name" value="Ac-CoA_Ac_transf"/>
    <property type="match status" value="1"/>
</dbReference>